<dbReference type="SUPFAM" id="SSF54768">
    <property type="entry name" value="dsRNA-binding domain-like"/>
    <property type="match status" value="3"/>
</dbReference>
<dbReference type="Ensembl" id="ENSORLT00000027380.1">
    <property type="protein sequence ID" value="ENSORLP00000044736.1"/>
    <property type="gene ID" value="ENSORLG00000012432.2"/>
</dbReference>
<dbReference type="Proteomes" id="UP000001038">
    <property type="component" value="Chromosome 15"/>
</dbReference>
<dbReference type="SMART" id="SM00220">
    <property type="entry name" value="S_TKc"/>
    <property type="match status" value="1"/>
</dbReference>
<feature type="domain" description="DRBM" evidence="10">
    <location>
        <begin position="131"/>
        <end position="161"/>
    </location>
</feature>
<organism evidence="11 12">
    <name type="scientific">Oryzias latipes</name>
    <name type="common">Japanese rice fish</name>
    <name type="synonym">Japanese killifish</name>
    <dbReference type="NCBI Taxonomy" id="8090"/>
    <lineage>
        <taxon>Eukaryota</taxon>
        <taxon>Metazoa</taxon>
        <taxon>Chordata</taxon>
        <taxon>Craniata</taxon>
        <taxon>Vertebrata</taxon>
        <taxon>Euteleostomi</taxon>
        <taxon>Actinopterygii</taxon>
        <taxon>Neopterygii</taxon>
        <taxon>Teleostei</taxon>
        <taxon>Neoteleostei</taxon>
        <taxon>Acanthomorphata</taxon>
        <taxon>Ovalentaria</taxon>
        <taxon>Atherinomorphae</taxon>
        <taxon>Beloniformes</taxon>
        <taxon>Adrianichthyidae</taxon>
        <taxon>Oryziinae</taxon>
        <taxon>Oryzias</taxon>
    </lineage>
</organism>
<dbReference type="FunFam" id="3.30.200.20:FF:000548">
    <property type="entry name" value="Z-DNA binding protein kinase"/>
    <property type="match status" value="1"/>
</dbReference>
<dbReference type="GO" id="GO:0003725">
    <property type="term" value="F:double-stranded RNA binding"/>
    <property type="evidence" value="ECO:0007669"/>
    <property type="project" value="InterPro"/>
</dbReference>
<feature type="domain" description="Protein kinase" evidence="9">
    <location>
        <begin position="324"/>
        <end position="607"/>
    </location>
</feature>
<keyword evidence="6" id="KW-0694">RNA-binding</keyword>
<accession>A0A3B3ILB4</accession>
<dbReference type="InterPro" id="IPR044452">
    <property type="entry name" value="EIF2AK2_DSRM_1"/>
</dbReference>
<feature type="binding site" evidence="7">
    <location>
        <position position="353"/>
    </location>
    <ligand>
        <name>ATP</name>
        <dbReference type="ChEBI" id="CHEBI:30616"/>
    </ligand>
</feature>
<evidence type="ECO:0000256" key="3">
    <source>
        <dbReference type="ARBA" id="ARBA00022777"/>
    </source>
</evidence>
<feature type="domain" description="DRBM" evidence="10">
    <location>
        <begin position="7"/>
        <end position="75"/>
    </location>
</feature>
<dbReference type="InterPro" id="IPR014720">
    <property type="entry name" value="dsRBD_dom"/>
</dbReference>
<dbReference type="Gene3D" id="3.30.200.20">
    <property type="entry name" value="Phosphorylase Kinase, domain 1"/>
    <property type="match status" value="1"/>
</dbReference>
<gene>
    <name evidence="11" type="primary">LOC100144382</name>
</gene>
<feature type="compositionally biased region" description="Low complexity" evidence="8">
    <location>
        <begin position="277"/>
        <end position="289"/>
    </location>
</feature>
<dbReference type="InterPro" id="IPR050339">
    <property type="entry name" value="CC_SR_Kinase"/>
</dbReference>
<dbReference type="Pfam" id="PF00035">
    <property type="entry name" value="dsrm"/>
    <property type="match status" value="2"/>
</dbReference>
<dbReference type="InterPro" id="IPR000719">
    <property type="entry name" value="Prot_kinase_dom"/>
</dbReference>
<reference evidence="11" key="2">
    <citation type="submission" date="2025-08" db="UniProtKB">
        <authorList>
            <consortium name="Ensembl"/>
        </authorList>
    </citation>
    <scope>IDENTIFICATION</scope>
    <source>
        <strain evidence="11">Hd-rR</strain>
    </source>
</reference>
<keyword evidence="1" id="KW-0808">Transferase</keyword>
<keyword evidence="2 7" id="KW-0547">Nucleotide-binding</keyword>
<dbReference type="GO" id="GO:0004672">
    <property type="term" value="F:protein kinase activity"/>
    <property type="evidence" value="ECO:0007669"/>
    <property type="project" value="InterPro"/>
</dbReference>
<dbReference type="GeneTree" id="ENSGT00940000163863"/>
<dbReference type="Gene3D" id="1.10.510.10">
    <property type="entry name" value="Transferase(Phosphotransferase) domain 1"/>
    <property type="match status" value="1"/>
</dbReference>
<dbReference type="PANTHER" id="PTHR11042:SF166">
    <property type="entry name" value="EUKARYOTIC TRANSLATION INITIATION FACTOR 2-ALPHA KINASE 3"/>
    <property type="match status" value="1"/>
</dbReference>
<keyword evidence="4 7" id="KW-0067">ATP-binding</keyword>
<dbReference type="InterPro" id="IPR011009">
    <property type="entry name" value="Kinase-like_dom_sf"/>
</dbReference>
<evidence type="ECO:0000256" key="2">
    <source>
        <dbReference type="ARBA" id="ARBA00022741"/>
    </source>
</evidence>
<evidence type="ECO:0008006" key="13">
    <source>
        <dbReference type="Google" id="ProtNLM"/>
    </source>
</evidence>
<evidence type="ECO:0000256" key="1">
    <source>
        <dbReference type="ARBA" id="ARBA00022679"/>
    </source>
</evidence>
<evidence type="ECO:0000256" key="4">
    <source>
        <dbReference type="ARBA" id="ARBA00022840"/>
    </source>
</evidence>
<name>A0A3B3ILB4_ORYLA</name>
<evidence type="ECO:0000256" key="7">
    <source>
        <dbReference type="PROSITE-ProRule" id="PRU10141"/>
    </source>
</evidence>
<keyword evidence="3" id="KW-0418">Kinase</keyword>
<evidence type="ECO:0000256" key="8">
    <source>
        <dbReference type="SAM" id="MobiDB-lite"/>
    </source>
</evidence>
<sequence>AAMETGNFVSELHEFAQKERRALTFEAVNQEGEDHNKIFTQRVVLDGTPYPNGVGKTKKDAKQRAAYEALKCLFKDKYQDSTELLATPKQTSINYICWLNQYGQRSSQDVKPEETKRAGELLVCDWCGFLIGDTKYPEASGPTKREAKENAAMLVYDILNGNECLYGLLCPSLNSPEELHVYHWICFRLSSVDSELPDRNFIGRLNDFCQKYKRLHSYILGNKCGAPHALKFSYKVMIDGQEYPTGEGNTAKEAKQNAARMALSALQGQSDWDSKVTDSSSLTSSDDASVSPPSLILMLFMHLSCISDVCQVNWNHLCRFEREYDILGRIGKGGFGRVYKVRNRLINREYAVKIVSGTEKAKQEASTLAKLQHDNIVRYYIAWMEDSRYLDDVSQTTTDSSSILCEEFLYIQMELCRSETLKDWIKDKNRKDLQAYQRRGESLPIALQIISGVEYIHSNGLIHRDLKPANIMFGMDNKVKIGDFGLVTTEAVDDEKRMARSKTGTKVYMAPEQTSGNYGQKVDMFALGLIFFELLWKLWTGHERVQVSRLKHERRQLLNLQQGGRFYKCFHKSPPDDRLEATAVKAELEKFVQNLESAKELEKNHTV</sequence>
<dbReference type="PROSITE" id="PS00107">
    <property type="entry name" value="PROTEIN_KINASE_ATP"/>
    <property type="match status" value="1"/>
</dbReference>
<dbReference type="PROSITE" id="PS50011">
    <property type="entry name" value="PROTEIN_KINASE_DOM"/>
    <property type="match status" value="1"/>
</dbReference>
<evidence type="ECO:0000259" key="10">
    <source>
        <dbReference type="PROSITE" id="PS50137"/>
    </source>
</evidence>
<dbReference type="InterPro" id="IPR017441">
    <property type="entry name" value="Protein_kinase_ATP_BS"/>
</dbReference>
<dbReference type="Gene3D" id="3.30.160.20">
    <property type="match status" value="3"/>
</dbReference>
<dbReference type="CDD" id="cd19875">
    <property type="entry name" value="DSRM_EIF2AK2-like"/>
    <property type="match status" value="1"/>
</dbReference>
<feature type="domain" description="DRBM" evidence="10">
    <location>
        <begin position="200"/>
        <end position="268"/>
    </location>
</feature>
<dbReference type="SMART" id="SM00358">
    <property type="entry name" value="DSRM"/>
    <property type="match status" value="3"/>
</dbReference>
<evidence type="ECO:0000259" key="9">
    <source>
        <dbReference type="PROSITE" id="PS50011"/>
    </source>
</evidence>
<dbReference type="GO" id="GO:0005524">
    <property type="term" value="F:ATP binding"/>
    <property type="evidence" value="ECO:0007669"/>
    <property type="project" value="UniProtKB-UniRule"/>
</dbReference>
<reference evidence="11" key="3">
    <citation type="submission" date="2025-09" db="UniProtKB">
        <authorList>
            <consortium name="Ensembl"/>
        </authorList>
    </citation>
    <scope>IDENTIFICATION</scope>
    <source>
        <strain evidence="11">Hd-rR</strain>
    </source>
</reference>
<dbReference type="PROSITE" id="PS50137">
    <property type="entry name" value="DS_RBD"/>
    <property type="match status" value="3"/>
</dbReference>
<dbReference type="FunFam" id="3.30.160.20:FF:000045">
    <property type="entry name" value="Eukaryotic translation initiation factor 2-alpha kinase 2"/>
    <property type="match status" value="1"/>
</dbReference>
<dbReference type="PANTHER" id="PTHR11042">
    <property type="entry name" value="EUKARYOTIC TRANSLATION INITIATION FACTOR 2-ALPHA KINASE EIF2-ALPHA KINASE -RELATED"/>
    <property type="match status" value="1"/>
</dbReference>
<protein>
    <recommendedName>
        <fullName evidence="13">Eukaryotic translation initiation factor 2-alpha kinase 2</fullName>
    </recommendedName>
</protein>
<dbReference type="Bgee" id="ENSORLG00000012432">
    <property type="expression patterns" value="Expressed in pharyngeal gill and 14 other cell types or tissues"/>
</dbReference>
<evidence type="ECO:0000313" key="12">
    <source>
        <dbReference type="Proteomes" id="UP000001038"/>
    </source>
</evidence>
<dbReference type="InterPro" id="IPR008271">
    <property type="entry name" value="Ser/Thr_kinase_AS"/>
</dbReference>
<dbReference type="SUPFAM" id="SSF56112">
    <property type="entry name" value="Protein kinase-like (PK-like)"/>
    <property type="match status" value="1"/>
</dbReference>
<comment type="similarity">
    <text evidence="5">Belongs to the protein kinase superfamily. Ser/Thr protein kinase family. GCN2 subfamily.</text>
</comment>
<dbReference type="CDD" id="cd19903">
    <property type="entry name" value="DSRM_EIF2AK2_rpt1"/>
    <property type="match status" value="1"/>
</dbReference>
<proteinExistence type="inferred from homology"/>
<feature type="region of interest" description="Disordered" evidence="8">
    <location>
        <begin position="270"/>
        <end position="289"/>
    </location>
</feature>
<dbReference type="AlphaFoldDB" id="A0A3B3ILB4"/>
<keyword evidence="12" id="KW-1185">Reference proteome</keyword>
<dbReference type="Pfam" id="PF00069">
    <property type="entry name" value="Pkinase"/>
    <property type="match status" value="1"/>
</dbReference>
<evidence type="ECO:0000313" key="11">
    <source>
        <dbReference type="Ensembl" id="ENSORLP00000044736.1"/>
    </source>
</evidence>
<evidence type="ECO:0000256" key="6">
    <source>
        <dbReference type="PROSITE-ProRule" id="PRU00266"/>
    </source>
</evidence>
<dbReference type="CDD" id="cd13996">
    <property type="entry name" value="STKc_EIF2AK"/>
    <property type="match status" value="1"/>
</dbReference>
<dbReference type="PROSITE" id="PS00108">
    <property type="entry name" value="PROTEIN_KINASE_ST"/>
    <property type="match status" value="1"/>
</dbReference>
<reference evidence="11 12" key="1">
    <citation type="journal article" date="2007" name="Nature">
        <title>The medaka draft genome and insights into vertebrate genome evolution.</title>
        <authorList>
            <person name="Kasahara M."/>
            <person name="Naruse K."/>
            <person name="Sasaki S."/>
            <person name="Nakatani Y."/>
            <person name="Qu W."/>
            <person name="Ahsan B."/>
            <person name="Yamada T."/>
            <person name="Nagayasu Y."/>
            <person name="Doi K."/>
            <person name="Kasai Y."/>
            <person name="Jindo T."/>
            <person name="Kobayashi D."/>
            <person name="Shimada A."/>
            <person name="Toyoda A."/>
            <person name="Kuroki Y."/>
            <person name="Fujiyama A."/>
            <person name="Sasaki T."/>
            <person name="Shimizu A."/>
            <person name="Asakawa S."/>
            <person name="Shimizu N."/>
            <person name="Hashimoto S."/>
            <person name="Yang J."/>
            <person name="Lee Y."/>
            <person name="Matsushima K."/>
            <person name="Sugano S."/>
            <person name="Sakaizumi M."/>
            <person name="Narita T."/>
            <person name="Ohishi K."/>
            <person name="Haga S."/>
            <person name="Ohta F."/>
            <person name="Nomoto H."/>
            <person name="Nogata K."/>
            <person name="Morishita T."/>
            <person name="Endo T."/>
            <person name="Shin-I T."/>
            <person name="Takeda H."/>
            <person name="Morishita S."/>
            <person name="Kohara Y."/>
        </authorList>
    </citation>
    <scope>NUCLEOTIDE SEQUENCE [LARGE SCALE GENOMIC DNA]</scope>
    <source>
        <strain evidence="11 12">Hd-rR</strain>
    </source>
</reference>
<evidence type="ECO:0000256" key="5">
    <source>
        <dbReference type="ARBA" id="ARBA00037982"/>
    </source>
</evidence>